<accession>X1CWJ6</accession>
<gene>
    <name evidence="1" type="ORF">S01H4_49563</name>
</gene>
<feature type="non-terminal residue" evidence="1">
    <location>
        <position position="72"/>
    </location>
</feature>
<proteinExistence type="predicted"/>
<name>X1CWJ6_9ZZZZ</name>
<organism evidence="1">
    <name type="scientific">marine sediment metagenome</name>
    <dbReference type="NCBI Taxonomy" id="412755"/>
    <lineage>
        <taxon>unclassified sequences</taxon>
        <taxon>metagenomes</taxon>
        <taxon>ecological metagenomes</taxon>
    </lineage>
</organism>
<protein>
    <submittedName>
        <fullName evidence="1">Uncharacterized protein</fullName>
    </submittedName>
</protein>
<comment type="caution">
    <text evidence="1">The sequence shown here is derived from an EMBL/GenBank/DDBJ whole genome shotgun (WGS) entry which is preliminary data.</text>
</comment>
<reference evidence="1" key="1">
    <citation type="journal article" date="2014" name="Front. Microbiol.">
        <title>High frequency of phylogenetically diverse reductive dehalogenase-homologous genes in deep subseafloor sedimentary metagenomes.</title>
        <authorList>
            <person name="Kawai M."/>
            <person name="Futagami T."/>
            <person name="Toyoda A."/>
            <person name="Takaki Y."/>
            <person name="Nishi S."/>
            <person name="Hori S."/>
            <person name="Arai W."/>
            <person name="Tsubouchi T."/>
            <person name="Morono Y."/>
            <person name="Uchiyama I."/>
            <person name="Ito T."/>
            <person name="Fujiyama A."/>
            <person name="Inagaki F."/>
            <person name="Takami H."/>
        </authorList>
    </citation>
    <scope>NUCLEOTIDE SEQUENCE</scope>
    <source>
        <strain evidence="1">Expedition CK06-06</strain>
    </source>
</reference>
<dbReference type="EMBL" id="BART01028044">
    <property type="protein sequence ID" value="GAH00440.1"/>
    <property type="molecule type" value="Genomic_DNA"/>
</dbReference>
<dbReference type="AlphaFoldDB" id="X1CWJ6"/>
<evidence type="ECO:0000313" key="1">
    <source>
        <dbReference type="EMBL" id="GAH00440.1"/>
    </source>
</evidence>
<sequence length="72" mass="8306">MKEGFERTWQLTNRAYSVHAEVPAPLYDAMLRLLESGVHRNISEYMRALIEKDVEEKGIELEPIEAFDGRGV</sequence>